<evidence type="ECO:0000256" key="5">
    <source>
        <dbReference type="ARBA" id="ARBA00023136"/>
    </source>
</evidence>
<evidence type="ECO:0000256" key="1">
    <source>
        <dbReference type="ARBA" id="ARBA00004141"/>
    </source>
</evidence>
<dbReference type="InterPro" id="IPR051951">
    <property type="entry name" value="UNC-93_regulatory"/>
</dbReference>
<dbReference type="PANTHER" id="PTHR19444">
    <property type="entry name" value="UNC-93 RELATED"/>
    <property type="match status" value="1"/>
</dbReference>
<feature type="transmembrane region" description="Helical" evidence="6">
    <location>
        <begin position="12"/>
        <end position="36"/>
    </location>
</feature>
<organism evidence="7 8">
    <name type="scientific">Dimorphilus gyrociliatus</name>
    <dbReference type="NCBI Taxonomy" id="2664684"/>
    <lineage>
        <taxon>Eukaryota</taxon>
        <taxon>Metazoa</taxon>
        <taxon>Spiralia</taxon>
        <taxon>Lophotrochozoa</taxon>
        <taxon>Annelida</taxon>
        <taxon>Polychaeta</taxon>
        <taxon>Polychaeta incertae sedis</taxon>
        <taxon>Dinophilidae</taxon>
        <taxon>Dimorphilus</taxon>
    </lineage>
</organism>
<protein>
    <submittedName>
        <fullName evidence="7">DgyrCDS11012</fullName>
    </submittedName>
</protein>
<keyword evidence="8" id="KW-1185">Reference proteome</keyword>
<dbReference type="Gene3D" id="1.20.1250.20">
    <property type="entry name" value="MFS general substrate transporter like domains"/>
    <property type="match status" value="1"/>
</dbReference>
<dbReference type="InterPro" id="IPR010291">
    <property type="entry name" value="Ion_channel_UNC-93"/>
</dbReference>
<keyword evidence="5 6" id="KW-0472">Membrane</keyword>
<evidence type="ECO:0000313" key="7">
    <source>
        <dbReference type="EMBL" id="CAD5122600.1"/>
    </source>
</evidence>
<feature type="transmembrane region" description="Helical" evidence="6">
    <location>
        <begin position="203"/>
        <end position="223"/>
    </location>
</feature>
<evidence type="ECO:0000256" key="3">
    <source>
        <dbReference type="ARBA" id="ARBA00022692"/>
    </source>
</evidence>
<sequence length="280" mass="30303">MKRCCQRQTKCNLFILSVSFLLFHSALDLLQILHYGHKSSEGIASLGVLHGVTVFSCLLVPLLLKTFGLKKTMAISGILLLVYATSSSVPSHQVLLPSAILLGLITAPLWSAQCSYLTTLTYRSIENSKETAEQAVGRSVSLFESTTRTSRIFSGLAATFLLKHSNSTAAGNSTIIPECGATNCNPVSYSLLLPQITDNAQKFITIFSAACVLIGVLLLVSFLDDLKENSCGRCSTREALLDTVRLLMNRRLLLLLPLIVCTGIEQAFIVGDFAKVSLIS</sequence>
<keyword evidence="4 6" id="KW-1133">Transmembrane helix</keyword>
<proteinExistence type="inferred from homology"/>
<dbReference type="Pfam" id="PF05978">
    <property type="entry name" value="UNC-93"/>
    <property type="match status" value="1"/>
</dbReference>
<evidence type="ECO:0000256" key="2">
    <source>
        <dbReference type="ARBA" id="ARBA00009172"/>
    </source>
</evidence>
<feature type="transmembrane region" description="Helical" evidence="6">
    <location>
        <begin position="252"/>
        <end position="274"/>
    </location>
</feature>
<dbReference type="Proteomes" id="UP000549394">
    <property type="component" value="Unassembled WGS sequence"/>
</dbReference>
<keyword evidence="3 6" id="KW-0812">Transmembrane</keyword>
<dbReference type="InterPro" id="IPR036259">
    <property type="entry name" value="MFS_trans_sf"/>
</dbReference>
<dbReference type="EMBL" id="CAJFCJ010000018">
    <property type="protein sequence ID" value="CAD5122600.1"/>
    <property type="molecule type" value="Genomic_DNA"/>
</dbReference>
<evidence type="ECO:0000256" key="6">
    <source>
        <dbReference type="SAM" id="Phobius"/>
    </source>
</evidence>
<feature type="transmembrane region" description="Helical" evidence="6">
    <location>
        <begin position="42"/>
        <end position="64"/>
    </location>
</feature>
<dbReference type="AlphaFoldDB" id="A0A7I8W728"/>
<reference evidence="7 8" key="1">
    <citation type="submission" date="2020-08" db="EMBL/GenBank/DDBJ databases">
        <authorList>
            <person name="Hejnol A."/>
        </authorList>
    </citation>
    <scope>NUCLEOTIDE SEQUENCE [LARGE SCALE GENOMIC DNA]</scope>
</reference>
<comment type="subcellular location">
    <subcellularLocation>
        <location evidence="1">Membrane</location>
        <topology evidence="1">Multi-pass membrane protein</topology>
    </subcellularLocation>
</comment>
<dbReference type="SUPFAM" id="SSF103473">
    <property type="entry name" value="MFS general substrate transporter"/>
    <property type="match status" value="1"/>
</dbReference>
<gene>
    <name evidence="7" type="ORF">DGYR_LOCUS10398</name>
</gene>
<name>A0A7I8W728_9ANNE</name>
<comment type="caution">
    <text evidence="7">The sequence shown here is derived from an EMBL/GenBank/DDBJ whole genome shotgun (WGS) entry which is preliminary data.</text>
</comment>
<dbReference type="GO" id="GO:0016020">
    <property type="term" value="C:membrane"/>
    <property type="evidence" value="ECO:0007669"/>
    <property type="project" value="UniProtKB-SubCell"/>
</dbReference>
<evidence type="ECO:0000313" key="8">
    <source>
        <dbReference type="Proteomes" id="UP000549394"/>
    </source>
</evidence>
<accession>A0A7I8W728</accession>
<comment type="similarity">
    <text evidence="2">Belongs to the unc-93 family.</text>
</comment>
<dbReference type="PANTHER" id="PTHR19444:SF13">
    <property type="entry name" value="PROTEIN UNC-93 HOMOLOG A"/>
    <property type="match status" value="1"/>
</dbReference>
<feature type="transmembrane region" description="Helical" evidence="6">
    <location>
        <begin position="71"/>
        <end position="89"/>
    </location>
</feature>
<evidence type="ECO:0000256" key="4">
    <source>
        <dbReference type="ARBA" id="ARBA00022989"/>
    </source>
</evidence>
<dbReference type="OrthoDB" id="78663at2759"/>